<accession>A0A0V0QF73</accession>
<name>A0A0V0QF73_PSEPJ</name>
<dbReference type="AlphaFoldDB" id="A0A0V0QF73"/>
<sequence length="1043" mass="120878">MEPNLATFLFEADLEKYLRMADTIEAIFEALPLSIIQYINNELRGQSWDLISILSFGSSILTVFIYCVSLVQFLFQDDAETLWDQWTEMEKLKKQGKYLYHIYELPKKLTITAKRELLKLQHVSIKGLQKVKHLIVDLYKQSNESDSIISALKHLFPKTDCQTISLRMGECNMNFEHYQSLISNATTLKCEQFEMDLSDNFKMLHTGLGDDITLQIVKHDPIIKKLKDKDVATIDLVKENEKDFQRLTFYKFKALYVNCGIRFNDLLIMFKGLAPNLFITDFELNISNNQIFNQDLRNLDHDAISDFDVIENLDINFSDNFLEEQGIQILLELILLNFPSLSQLKIDFSNQKRSIFLSNLQGKPRINKTYKKGEVLYYEGKTFTKQELQNFQKYTVKKFNPINNSQVTLLEKMLSQSSKYYSQWNDFNFQEIPANFPLKEKLDNLQLNLSNASISDYSLMQISQQLIGCHLNQLQTFELNLSQNPLGNQGIQYLAQYGFSKMEQAVHISVQLDELSYQFKNKIDLSGIIAFSDYLPRQIQKFTISAKQNEKMADTIFATDEICFSLSEKDIKLLEEDKNAKNPIPEQIRQLCKFNQDLISLQVVSNPSSDSEVPVSFRLNQKYIINLAKKMLLRPHLFSKQNVKQNFIQVTQIQDISQSINEFEQGLLIGRLNQAFAPPISFAQIDNSVSKKSALITKNEKGKYQIKCLSSASNPVSIRLQKGIKYQIFEKARIQVDRSYSSIQIDIQGLGQNDYLTESDKEFHPEIQSWSFLSKQTKTLQQLEEEEEELDSDRTINEDEMMIAPVKVEKKPQLPKSQISFSVKNLWTSGKNYFTFDLDPKKQEENEQENSLVQNKISDFGKEEEEQILKHSSQNMLNKQPKKAKAKISQTNKLKGGTEQSPQLVNLSIFDKQKIKFGADENITNFPLKTVESQTQVERIHFIIGKEKLGEKQIWYIKLDDDYHNDLSKVSETFLNLKKFDEPEQSENFDIYDNMQFNVGFTVMGLNLLGANSQEFIEKKRNKQLELKQSESSHVINLKIPNQ</sequence>
<organism evidence="2 3">
    <name type="scientific">Pseudocohnilembus persalinus</name>
    <name type="common">Ciliate</name>
    <dbReference type="NCBI Taxonomy" id="266149"/>
    <lineage>
        <taxon>Eukaryota</taxon>
        <taxon>Sar</taxon>
        <taxon>Alveolata</taxon>
        <taxon>Ciliophora</taxon>
        <taxon>Intramacronucleata</taxon>
        <taxon>Oligohymenophorea</taxon>
        <taxon>Scuticociliatia</taxon>
        <taxon>Philasterida</taxon>
        <taxon>Pseudocohnilembidae</taxon>
        <taxon>Pseudocohnilembus</taxon>
    </lineage>
</organism>
<comment type="caution">
    <text evidence="2">The sequence shown here is derived from an EMBL/GenBank/DDBJ whole genome shotgun (WGS) entry which is preliminary data.</text>
</comment>
<dbReference type="SUPFAM" id="SSF52047">
    <property type="entry name" value="RNI-like"/>
    <property type="match status" value="1"/>
</dbReference>
<dbReference type="InterPro" id="IPR032675">
    <property type="entry name" value="LRR_dom_sf"/>
</dbReference>
<dbReference type="InParanoid" id="A0A0V0QF73"/>
<dbReference type="Proteomes" id="UP000054937">
    <property type="component" value="Unassembled WGS sequence"/>
</dbReference>
<evidence type="ECO:0000256" key="1">
    <source>
        <dbReference type="SAM" id="Coils"/>
    </source>
</evidence>
<keyword evidence="3" id="KW-1185">Reference proteome</keyword>
<proteinExistence type="predicted"/>
<reference evidence="2 3" key="1">
    <citation type="journal article" date="2015" name="Sci. Rep.">
        <title>Genome of the facultative scuticociliatosis pathogen Pseudocohnilembus persalinus provides insight into its virulence through horizontal gene transfer.</title>
        <authorList>
            <person name="Xiong J."/>
            <person name="Wang G."/>
            <person name="Cheng J."/>
            <person name="Tian M."/>
            <person name="Pan X."/>
            <person name="Warren A."/>
            <person name="Jiang C."/>
            <person name="Yuan D."/>
            <person name="Miao W."/>
        </authorList>
    </citation>
    <scope>NUCLEOTIDE SEQUENCE [LARGE SCALE GENOMIC DNA]</scope>
    <source>
        <strain evidence="2">36N120E</strain>
    </source>
</reference>
<protein>
    <submittedName>
        <fullName evidence="2">Uncharacterized protein</fullName>
    </submittedName>
</protein>
<evidence type="ECO:0000313" key="2">
    <source>
        <dbReference type="EMBL" id="KRX00866.1"/>
    </source>
</evidence>
<dbReference type="Gene3D" id="3.80.10.10">
    <property type="entry name" value="Ribonuclease Inhibitor"/>
    <property type="match status" value="1"/>
</dbReference>
<evidence type="ECO:0000313" key="3">
    <source>
        <dbReference type="Proteomes" id="UP000054937"/>
    </source>
</evidence>
<dbReference type="EMBL" id="LDAU01000181">
    <property type="protein sequence ID" value="KRX00866.1"/>
    <property type="molecule type" value="Genomic_DNA"/>
</dbReference>
<keyword evidence="1" id="KW-0175">Coiled coil</keyword>
<gene>
    <name evidence="2" type="ORF">PPERSA_02045</name>
</gene>
<feature type="coiled-coil region" evidence="1">
    <location>
        <begin position="773"/>
        <end position="800"/>
    </location>
</feature>